<sequence>MIAAFAASLFATVGALSPASAATPTYWVYESQYNGGCLTASASDGSVFIAPCQGWLSQDWDWIGSTYNGQHMLMSRTRALCLTTDHKSDRNTVWLSTCQTGALGQYWDNDFPDYLFADDRFGFADSLRVSPGYTTVYSSNESTDLAYGIPNSTHQWWRASHQ</sequence>
<dbReference type="RefSeq" id="WP_203942381.1">
    <property type="nucleotide sequence ID" value="NZ_BOOR01000004.1"/>
</dbReference>
<feature type="chain" id="PRO_5035310401" description="Ricin B lectin domain-containing protein" evidence="1">
    <location>
        <begin position="22"/>
        <end position="162"/>
    </location>
</feature>
<dbReference type="SUPFAM" id="SSF50370">
    <property type="entry name" value="Ricin B-like lectins"/>
    <property type="match status" value="1"/>
</dbReference>
<keyword evidence="1" id="KW-0732">Signal</keyword>
<dbReference type="Proteomes" id="UP000605992">
    <property type="component" value="Unassembled WGS sequence"/>
</dbReference>
<dbReference type="PROSITE" id="PS50231">
    <property type="entry name" value="RICIN_B_LECTIN"/>
    <property type="match status" value="1"/>
</dbReference>
<evidence type="ECO:0000259" key="2">
    <source>
        <dbReference type="Pfam" id="PF00652"/>
    </source>
</evidence>
<gene>
    <name evidence="3" type="ORF">Pth03_04750</name>
</gene>
<feature type="signal peptide" evidence="1">
    <location>
        <begin position="1"/>
        <end position="21"/>
    </location>
</feature>
<comment type="caution">
    <text evidence="3">The sequence shown here is derived from an EMBL/GenBank/DDBJ whole genome shotgun (WGS) entry which is preliminary data.</text>
</comment>
<organism evidence="3 4">
    <name type="scientific">Planotetraspora thailandica</name>
    <dbReference type="NCBI Taxonomy" id="487172"/>
    <lineage>
        <taxon>Bacteria</taxon>
        <taxon>Bacillati</taxon>
        <taxon>Actinomycetota</taxon>
        <taxon>Actinomycetes</taxon>
        <taxon>Streptosporangiales</taxon>
        <taxon>Streptosporangiaceae</taxon>
        <taxon>Planotetraspora</taxon>
    </lineage>
</organism>
<keyword evidence="4" id="KW-1185">Reference proteome</keyword>
<reference evidence="3" key="1">
    <citation type="submission" date="2021-01" db="EMBL/GenBank/DDBJ databases">
        <title>Whole genome shotgun sequence of Planotetraspora thailandica NBRC 104271.</title>
        <authorList>
            <person name="Komaki H."/>
            <person name="Tamura T."/>
        </authorList>
    </citation>
    <scope>NUCLEOTIDE SEQUENCE</scope>
    <source>
        <strain evidence="3">NBRC 104271</strain>
    </source>
</reference>
<dbReference type="EMBL" id="BOOR01000004">
    <property type="protein sequence ID" value="GII52086.1"/>
    <property type="molecule type" value="Genomic_DNA"/>
</dbReference>
<evidence type="ECO:0000313" key="3">
    <source>
        <dbReference type="EMBL" id="GII52086.1"/>
    </source>
</evidence>
<evidence type="ECO:0000256" key="1">
    <source>
        <dbReference type="SAM" id="SignalP"/>
    </source>
</evidence>
<dbReference type="InterPro" id="IPR035992">
    <property type="entry name" value="Ricin_B-like_lectins"/>
</dbReference>
<protein>
    <recommendedName>
        <fullName evidence="2">Ricin B lectin domain-containing protein</fullName>
    </recommendedName>
</protein>
<dbReference type="InterPro" id="IPR000772">
    <property type="entry name" value="Ricin_B_lectin"/>
</dbReference>
<evidence type="ECO:0000313" key="4">
    <source>
        <dbReference type="Proteomes" id="UP000605992"/>
    </source>
</evidence>
<name>A0A8J3XTY2_9ACTN</name>
<dbReference type="Pfam" id="PF00652">
    <property type="entry name" value="Ricin_B_lectin"/>
    <property type="match status" value="1"/>
</dbReference>
<dbReference type="AlphaFoldDB" id="A0A8J3XTY2"/>
<dbReference type="Gene3D" id="2.80.10.50">
    <property type="match status" value="1"/>
</dbReference>
<proteinExistence type="predicted"/>
<accession>A0A8J3XTY2</accession>
<feature type="domain" description="Ricin B lectin" evidence="2">
    <location>
        <begin position="33"/>
        <end position="108"/>
    </location>
</feature>